<keyword evidence="6 8" id="KW-0378">Hydrolase</keyword>
<name>A0AAF0D2Y9_ODILC</name>
<evidence type="ECO:0000256" key="6">
    <source>
        <dbReference type="ARBA" id="ARBA00022801"/>
    </source>
</evidence>
<feature type="binding site" evidence="8">
    <location>
        <position position="267"/>
    </location>
    <ligand>
        <name>Zn(2+)</name>
        <dbReference type="ChEBI" id="CHEBI:29105"/>
        <label>2</label>
        <note>catalytic</note>
    </ligand>
</feature>
<dbReference type="GO" id="GO:0008270">
    <property type="term" value="F:zinc ion binding"/>
    <property type="evidence" value="ECO:0007669"/>
    <property type="project" value="UniProtKB-UniRule"/>
</dbReference>
<feature type="binding site" evidence="8">
    <location>
        <position position="209"/>
    </location>
    <ligand>
        <name>Zn(2+)</name>
        <dbReference type="ChEBI" id="CHEBI:29105"/>
        <label>1</label>
        <note>catalytic</note>
    </ligand>
</feature>
<sequence length="304" mass="33974">MEVIFLGTSGGMPTVERLGPAIALRKNGEIILLDCGEGAQIQMQKAGLSVVKIRTILLSHLHGDHVAGLPGMLMTMGLLNKNKPLRIIGPLGVFKFVHCLKETVKLGITYPIQIIELKDEIEEVQLENIKIKAVKAFHKDILAYSYILEERSRPGRFDPEKAMLLGVPEGELWGRLQAGEKIVLNNITVTPQQVLGPPRKGLKIVYTGDTRPNPKLEELSFEADMLIHESTFNEEHYDKAQEYGHSTAVEAAKTARQASVKKLVLFHISPRYTDTNVMLENAKKYFENTIIATDLLRIVVPYQD</sequence>
<feature type="binding site" evidence="8">
    <location>
        <position position="65"/>
    </location>
    <ligand>
        <name>Zn(2+)</name>
        <dbReference type="ChEBI" id="CHEBI:29105"/>
        <label>2</label>
        <note>catalytic</note>
    </ligand>
</feature>
<feature type="binding site" evidence="8">
    <location>
        <position position="138"/>
    </location>
    <ligand>
        <name>Zn(2+)</name>
        <dbReference type="ChEBI" id="CHEBI:29105"/>
        <label>1</label>
        <note>catalytic</note>
    </ligand>
</feature>
<dbReference type="Proteomes" id="UP000186851">
    <property type="component" value="Chromosome"/>
</dbReference>
<evidence type="ECO:0000256" key="8">
    <source>
        <dbReference type="HAMAP-Rule" id="MF_01818"/>
    </source>
</evidence>
<dbReference type="GO" id="GO:0042781">
    <property type="term" value="F:3'-tRNA processing endoribonuclease activity"/>
    <property type="evidence" value="ECO:0007669"/>
    <property type="project" value="UniProtKB-UniRule"/>
</dbReference>
<evidence type="ECO:0000256" key="1">
    <source>
        <dbReference type="ARBA" id="ARBA00011738"/>
    </source>
</evidence>
<keyword evidence="3 8" id="KW-0540">Nuclease</keyword>
<dbReference type="KEGG" id="oyw:OdinLCB4_002015"/>
<organism evidence="9 10">
    <name type="scientific">Odinarchaeota yellowstonii (strain LCB_4)</name>
    <dbReference type="NCBI Taxonomy" id="1841599"/>
    <lineage>
        <taxon>Archaea</taxon>
        <taxon>Promethearchaeati</taxon>
        <taxon>Candidatus Odinarchaeota</taxon>
        <taxon>Candidatus Odinarchaeia</taxon>
        <taxon>Candidatus Odinarchaeales</taxon>
        <taxon>Candidatus Odinarchaeaceae</taxon>
        <taxon>Candidatus Odinarchaeum</taxon>
    </lineage>
</organism>
<feature type="binding site" evidence="8">
    <location>
        <position position="60"/>
    </location>
    <ligand>
        <name>Zn(2+)</name>
        <dbReference type="ChEBI" id="CHEBI:29105"/>
        <label>1</label>
        <note>catalytic</note>
    </ligand>
</feature>
<dbReference type="PANTHER" id="PTHR46018:SF2">
    <property type="entry name" value="ZINC PHOSPHODIESTERASE ELAC PROTEIN 1"/>
    <property type="match status" value="1"/>
</dbReference>
<comment type="similarity">
    <text evidence="8">Belongs to the RNase Z family.</text>
</comment>
<reference evidence="9" key="1">
    <citation type="journal article" date="2017" name="Nature">
        <title>Asgard archaea illuminate the origin of eukaryotic cellular complexity.</title>
        <authorList>
            <person name="Zaremba-Niedzwiedzka K."/>
            <person name="Caceres E.F."/>
            <person name="Saw J.H."/>
            <person name="Backstrom D."/>
            <person name="Juzokaite L."/>
            <person name="Vancaester E."/>
            <person name="Seitz K.W."/>
            <person name="Anantharaman K."/>
            <person name="Starnawski P."/>
            <person name="Kjeldsen K.U."/>
            <person name="Scott M.B."/>
            <person name="Nunoura T."/>
            <person name="Banfield J.F."/>
            <person name="Schramm A."/>
            <person name="Baker B.J."/>
            <person name="Spang A."/>
            <person name="Ettema T.J.G."/>
        </authorList>
    </citation>
    <scope>NUCLEOTIDE SEQUENCE</scope>
    <source>
        <strain evidence="9">LCB_4</strain>
    </source>
</reference>
<feature type="active site" description="Proton acceptor" evidence="8">
    <location>
        <position position="64"/>
    </location>
</feature>
<feature type="binding site" evidence="8">
    <location>
        <position position="209"/>
    </location>
    <ligand>
        <name>Zn(2+)</name>
        <dbReference type="ChEBI" id="CHEBI:29105"/>
        <label>2</label>
        <note>catalytic</note>
    </ligand>
</feature>
<proteinExistence type="inferred from homology"/>
<evidence type="ECO:0000256" key="3">
    <source>
        <dbReference type="ARBA" id="ARBA00022722"/>
    </source>
</evidence>
<dbReference type="EC" id="3.1.26.11" evidence="8"/>
<dbReference type="EMBL" id="CP091871">
    <property type="protein sequence ID" value="WEU40724.1"/>
    <property type="molecule type" value="Genomic_DNA"/>
</dbReference>
<keyword evidence="4 8" id="KW-0479">Metal-binding</keyword>
<dbReference type="InterPro" id="IPR036866">
    <property type="entry name" value="RibonucZ/Hydroxyglut_hydro"/>
</dbReference>
<comment type="cofactor">
    <cofactor evidence="8">
        <name>Zn(2+)</name>
        <dbReference type="ChEBI" id="CHEBI:29105"/>
    </cofactor>
    <text evidence="8">Binds 2 Zn(2+) ions.</text>
</comment>
<evidence type="ECO:0000256" key="5">
    <source>
        <dbReference type="ARBA" id="ARBA00022759"/>
    </source>
</evidence>
<keyword evidence="2 8" id="KW-0819">tRNA processing</keyword>
<gene>
    <name evidence="8" type="primary">rnz</name>
    <name evidence="9" type="ORF">OdinLCB4_002015</name>
</gene>
<keyword evidence="5 8" id="KW-0255">Endonuclease</keyword>
<evidence type="ECO:0000256" key="2">
    <source>
        <dbReference type="ARBA" id="ARBA00022694"/>
    </source>
</evidence>
<dbReference type="Pfam" id="PF23023">
    <property type="entry name" value="Anti-Pycsar_Apyc1"/>
    <property type="match status" value="1"/>
</dbReference>
<feature type="binding site" evidence="8">
    <location>
        <position position="62"/>
    </location>
    <ligand>
        <name>Zn(2+)</name>
        <dbReference type="ChEBI" id="CHEBI:29105"/>
        <label>1</label>
        <note>catalytic</note>
    </ligand>
</feature>
<dbReference type="InterPro" id="IPR013471">
    <property type="entry name" value="RNase_Z/BN"/>
</dbReference>
<evidence type="ECO:0000256" key="7">
    <source>
        <dbReference type="ARBA" id="ARBA00022833"/>
    </source>
</evidence>
<evidence type="ECO:0000313" key="10">
    <source>
        <dbReference type="Proteomes" id="UP000186851"/>
    </source>
</evidence>
<dbReference type="NCBIfam" id="TIGR02651">
    <property type="entry name" value="RNase_Z"/>
    <property type="match status" value="1"/>
</dbReference>
<reference evidence="9" key="2">
    <citation type="journal article" date="2022" name="Nat. Microbiol.">
        <title>A closed Candidatus Odinarchaeum chromosome exposes Asgard archaeal viruses.</title>
        <authorList>
            <person name="Tamarit D."/>
            <person name="Caceres E.F."/>
            <person name="Krupovic M."/>
            <person name="Nijland R."/>
            <person name="Eme L."/>
            <person name="Robinson N.P."/>
            <person name="Ettema T.J.G."/>
        </authorList>
    </citation>
    <scope>NUCLEOTIDE SEQUENCE</scope>
    <source>
        <strain evidence="9">LCB_4</strain>
    </source>
</reference>
<comment type="subunit">
    <text evidence="1 8">Homodimer.</text>
</comment>
<feature type="binding site" evidence="8">
    <location>
        <position position="64"/>
    </location>
    <ligand>
        <name>Zn(2+)</name>
        <dbReference type="ChEBI" id="CHEBI:29105"/>
        <label>2</label>
        <note>catalytic</note>
    </ligand>
</feature>
<accession>A0AAF0D2Y9</accession>
<dbReference type="HAMAP" id="MF_01818">
    <property type="entry name" value="RNase_Z_BN"/>
    <property type="match status" value="1"/>
</dbReference>
<evidence type="ECO:0000256" key="4">
    <source>
        <dbReference type="ARBA" id="ARBA00022723"/>
    </source>
</evidence>
<dbReference type="PANTHER" id="PTHR46018">
    <property type="entry name" value="ZINC PHOSPHODIESTERASE ELAC PROTEIN 1"/>
    <property type="match status" value="1"/>
</dbReference>
<protein>
    <recommendedName>
        <fullName evidence="8">Ribonuclease Z</fullName>
        <shortName evidence="8">RNase Z</shortName>
        <ecNumber evidence="8">3.1.26.11</ecNumber>
    </recommendedName>
    <alternativeName>
        <fullName evidence="8">tRNA 3 endonuclease</fullName>
    </alternativeName>
    <alternativeName>
        <fullName evidence="8">tRNase Z</fullName>
    </alternativeName>
</protein>
<dbReference type="AlphaFoldDB" id="A0AAF0D2Y9"/>
<comment type="catalytic activity">
    <reaction evidence="8">
        <text>Endonucleolytic cleavage of RNA, removing extra 3' nucleotides from tRNA precursor, generating 3' termini of tRNAs. A 3'-hydroxy group is left at the tRNA terminus and a 5'-phosphoryl group is left at the trailer molecule.</text>
        <dbReference type="EC" id="3.1.26.11"/>
    </reaction>
</comment>
<dbReference type="Gene3D" id="3.60.15.10">
    <property type="entry name" value="Ribonuclease Z/Hydroxyacylglutathione hydrolase-like"/>
    <property type="match status" value="1"/>
</dbReference>
<comment type="function">
    <text evidence="8">Zinc phosphodiesterase, which displays some tRNA 3'-processing endonuclease activity. Probably involved in tRNA maturation, by removing a 3'-trailer from precursor tRNA.</text>
</comment>
<dbReference type="SUPFAM" id="SSF56281">
    <property type="entry name" value="Metallo-hydrolase/oxidoreductase"/>
    <property type="match status" value="1"/>
</dbReference>
<dbReference type="CDD" id="cd07717">
    <property type="entry name" value="RNaseZ_ZiPD-like_MBL-fold"/>
    <property type="match status" value="1"/>
</dbReference>
<dbReference type="NCBIfam" id="NF000801">
    <property type="entry name" value="PRK00055.1-3"/>
    <property type="match status" value="1"/>
</dbReference>
<evidence type="ECO:0000313" key="9">
    <source>
        <dbReference type="EMBL" id="WEU40724.1"/>
    </source>
</evidence>
<keyword evidence="7 8" id="KW-0862">Zinc</keyword>